<reference evidence="1 2" key="1">
    <citation type="journal article" date="2019" name="Commun. Biol.">
        <title>The bagworm genome reveals a unique fibroin gene that provides high tensile strength.</title>
        <authorList>
            <person name="Kono N."/>
            <person name="Nakamura H."/>
            <person name="Ohtoshi R."/>
            <person name="Tomita M."/>
            <person name="Numata K."/>
            <person name="Arakawa K."/>
        </authorList>
    </citation>
    <scope>NUCLEOTIDE SEQUENCE [LARGE SCALE GENOMIC DNA]</scope>
</reference>
<name>A0A4C2A236_EUMVA</name>
<proteinExistence type="predicted"/>
<gene>
    <name evidence="1" type="ORF">EVAR_69356_1</name>
</gene>
<sequence>MRDNEKNFIRFNRRPKYEYLPRPRAVDPHAGPVAAGGRPRDLHATIRLISPGQFNYSERSLIISESFFRVINFFERHGPGAIRREGPAAISRDNADLYGREAAAIRRARARAASAPSGAPARTPLICAGYLRRFMLIDEAESAKPA</sequence>
<comment type="caution">
    <text evidence="1">The sequence shown here is derived from an EMBL/GenBank/DDBJ whole genome shotgun (WGS) entry which is preliminary data.</text>
</comment>
<dbReference type="AlphaFoldDB" id="A0A4C2A236"/>
<organism evidence="1 2">
    <name type="scientific">Eumeta variegata</name>
    <name type="common">Bagworm moth</name>
    <name type="synonym">Eumeta japonica</name>
    <dbReference type="NCBI Taxonomy" id="151549"/>
    <lineage>
        <taxon>Eukaryota</taxon>
        <taxon>Metazoa</taxon>
        <taxon>Ecdysozoa</taxon>
        <taxon>Arthropoda</taxon>
        <taxon>Hexapoda</taxon>
        <taxon>Insecta</taxon>
        <taxon>Pterygota</taxon>
        <taxon>Neoptera</taxon>
        <taxon>Endopterygota</taxon>
        <taxon>Lepidoptera</taxon>
        <taxon>Glossata</taxon>
        <taxon>Ditrysia</taxon>
        <taxon>Tineoidea</taxon>
        <taxon>Psychidae</taxon>
        <taxon>Oiketicinae</taxon>
        <taxon>Eumeta</taxon>
    </lineage>
</organism>
<keyword evidence="2" id="KW-1185">Reference proteome</keyword>
<evidence type="ECO:0000313" key="2">
    <source>
        <dbReference type="Proteomes" id="UP000299102"/>
    </source>
</evidence>
<evidence type="ECO:0000313" key="1">
    <source>
        <dbReference type="EMBL" id="GBP93334.1"/>
    </source>
</evidence>
<protein>
    <submittedName>
        <fullName evidence="1">Uncharacterized protein</fullName>
    </submittedName>
</protein>
<accession>A0A4C2A236</accession>
<dbReference type="EMBL" id="BGZK01002364">
    <property type="protein sequence ID" value="GBP93334.1"/>
    <property type="molecule type" value="Genomic_DNA"/>
</dbReference>
<dbReference type="Proteomes" id="UP000299102">
    <property type="component" value="Unassembled WGS sequence"/>
</dbReference>